<comment type="caution">
    <text evidence="2">The sequence shown here is derived from an EMBL/GenBank/DDBJ whole genome shotgun (WGS) entry which is preliminary data.</text>
</comment>
<evidence type="ECO:0000256" key="1">
    <source>
        <dbReference type="SAM" id="MobiDB-lite"/>
    </source>
</evidence>
<evidence type="ECO:0000313" key="2">
    <source>
        <dbReference type="EMBL" id="KAH7951062.1"/>
    </source>
</evidence>
<dbReference type="EMBL" id="JABSTV010001251">
    <property type="protein sequence ID" value="KAH7951062.1"/>
    <property type="molecule type" value="Genomic_DNA"/>
</dbReference>
<accession>A0A9D4PQ76</accession>
<feature type="region of interest" description="Disordered" evidence="1">
    <location>
        <begin position="1"/>
        <end position="53"/>
    </location>
</feature>
<evidence type="ECO:0000313" key="3">
    <source>
        <dbReference type="Proteomes" id="UP000821837"/>
    </source>
</evidence>
<gene>
    <name evidence="2" type="ORF">HPB52_004611</name>
</gene>
<name>A0A9D4PQ76_RHISA</name>
<dbReference type="Proteomes" id="UP000821837">
    <property type="component" value="Chromosome 5"/>
</dbReference>
<feature type="compositionally biased region" description="Polar residues" evidence="1">
    <location>
        <begin position="21"/>
        <end position="50"/>
    </location>
</feature>
<dbReference type="AlphaFoldDB" id="A0A9D4PQ76"/>
<organism evidence="2 3">
    <name type="scientific">Rhipicephalus sanguineus</name>
    <name type="common">Brown dog tick</name>
    <name type="synonym">Ixodes sanguineus</name>
    <dbReference type="NCBI Taxonomy" id="34632"/>
    <lineage>
        <taxon>Eukaryota</taxon>
        <taxon>Metazoa</taxon>
        <taxon>Ecdysozoa</taxon>
        <taxon>Arthropoda</taxon>
        <taxon>Chelicerata</taxon>
        <taxon>Arachnida</taxon>
        <taxon>Acari</taxon>
        <taxon>Parasitiformes</taxon>
        <taxon>Ixodida</taxon>
        <taxon>Ixodoidea</taxon>
        <taxon>Ixodidae</taxon>
        <taxon>Rhipicephalinae</taxon>
        <taxon>Rhipicephalus</taxon>
        <taxon>Rhipicephalus</taxon>
    </lineage>
</organism>
<sequence length="96" mass="10745">MSMHVTVEGKDITPEECLESGRTTAISKRKSQSQPDVNGRESSTQHSGSCTRAAGVVKKRLAAASRLPRLLREHFRIIVRPRGGMDIRKISQIKYR</sequence>
<reference evidence="2" key="1">
    <citation type="journal article" date="2020" name="Cell">
        <title>Large-Scale Comparative Analyses of Tick Genomes Elucidate Their Genetic Diversity and Vector Capacities.</title>
        <authorList>
            <consortium name="Tick Genome and Microbiome Consortium (TIGMIC)"/>
            <person name="Jia N."/>
            <person name="Wang J."/>
            <person name="Shi W."/>
            <person name="Du L."/>
            <person name="Sun Y."/>
            <person name="Zhan W."/>
            <person name="Jiang J.F."/>
            <person name="Wang Q."/>
            <person name="Zhang B."/>
            <person name="Ji P."/>
            <person name="Bell-Sakyi L."/>
            <person name="Cui X.M."/>
            <person name="Yuan T.T."/>
            <person name="Jiang B.G."/>
            <person name="Yang W.F."/>
            <person name="Lam T.T."/>
            <person name="Chang Q.C."/>
            <person name="Ding S.J."/>
            <person name="Wang X.J."/>
            <person name="Zhu J.G."/>
            <person name="Ruan X.D."/>
            <person name="Zhao L."/>
            <person name="Wei J.T."/>
            <person name="Ye R.Z."/>
            <person name="Que T.C."/>
            <person name="Du C.H."/>
            <person name="Zhou Y.H."/>
            <person name="Cheng J.X."/>
            <person name="Dai P.F."/>
            <person name="Guo W.B."/>
            <person name="Han X.H."/>
            <person name="Huang E.J."/>
            <person name="Li L.F."/>
            <person name="Wei W."/>
            <person name="Gao Y.C."/>
            <person name="Liu J.Z."/>
            <person name="Shao H.Z."/>
            <person name="Wang X."/>
            <person name="Wang C.C."/>
            <person name="Yang T.C."/>
            <person name="Huo Q.B."/>
            <person name="Li W."/>
            <person name="Chen H.Y."/>
            <person name="Chen S.E."/>
            <person name="Zhou L.G."/>
            <person name="Ni X.B."/>
            <person name="Tian J.H."/>
            <person name="Sheng Y."/>
            <person name="Liu T."/>
            <person name="Pan Y.S."/>
            <person name="Xia L.Y."/>
            <person name="Li J."/>
            <person name="Zhao F."/>
            <person name="Cao W.C."/>
        </authorList>
    </citation>
    <scope>NUCLEOTIDE SEQUENCE</scope>
    <source>
        <strain evidence="2">Rsan-2018</strain>
    </source>
</reference>
<keyword evidence="3" id="KW-1185">Reference proteome</keyword>
<reference evidence="2" key="2">
    <citation type="submission" date="2021-09" db="EMBL/GenBank/DDBJ databases">
        <authorList>
            <person name="Jia N."/>
            <person name="Wang J."/>
            <person name="Shi W."/>
            <person name="Du L."/>
            <person name="Sun Y."/>
            <person name="Zhan W."/>
            <person name="Jiang J."/>
            <person name="Wang Q."/>
            <person name="Zhang B."/>
            <person name="Ji P."/>
            <person name="Sakyi L.B."/>
            <person name="Cui X."/>
            <person name="Yuan T."/>
            <person name="Jiang B."/>
            <person name="Yang W."/>
            <person name="Lam T.T.-Y."/>
            <person name="Chang Q."/>
            <person name="Ding S."/>
            <person name="Wang X."/>
            <person name="Zhu J."/>
            <person name="Ruan X."/>
            <person name="Zhao L."/>
            <person name="Wei J."/>
            <person name="Que T."/>
            <person name="Du C."/>
            <person name="Cheng J."/>
            <person name="Dai P."/>
            <person name="Han X."/>
            <person name="Huang E."/>
            <person name="Gao Y."/>
            <person name="Liu J."/>
            <person name="Shao H."/>
            <person name="Ye R."/>
            <person name="Li L."/>
            <person name="Wei W."/>
            <person name="Wang X."/>
            <person name="Wang C."/>
            <person name="Huo Q."/>
            <person name="Li W."/>
            <person name="Guo W."/>
            <person name="Chen H."/>
            <person name="Chen S."/>
            <person name="Zhou L."/>
            <person name="Zhou L."/>
            <person name="Ni X."/>
            <person name="Tian J."/>
            <person name="Zhou Y."/>
            <person name="Sheng Y."/>
            <person name="Liu T."/>
            <person name="Pan Y."/>
            <person name="Xia L."/>
            <person name="Li J."/>
            <person name="Zhao F."/>
            <person name="Cao W."/>
        </authorList>
    </citation>
    <scope>NUCLEOTIDE SEQUENCE</scope>
    <source>
        <strain evidence="2">Rsan-2018</strain>
        <tissue evidence="2">Larvae</tissue>
    </source>
</reference>
<protein>
    <submittedName>
        <fullName evidence="2">Uncharacterized protein</fullName>
    </submittedName>
</protein>
<proteinExistence type="predicted"/>